<dbReference type="KEGG" id="ceh:CEW89_05515"/>
<reference evidence="2 3" key="1">
    <citation type="submission" date="2017-06" db="EMBL/GenBank/DDBJ databases">
        <title>Celeribacter sp. TSPH2 complete genome sequence.</title>
        <authorList>
            <person name="Woo J.-H."/>
            <person name="Kim H.-S."/>
        </authorList>
    </citation>
    <scope>NUCLEOTIDE SEQUENCE [LARGE SCALE GENOMIC DNA]</scope>
    <source>
        <strain evidence="2 3">TSPH2</strain>
    </source>
</reference>
<evidence type="ECO:0000313" key="2">
    <source>
        <dbReference type="EMBL" id="ATG47078.1"/>
    </source>
</evidence>
<feature type="domain" description="HTH cro/C1-type" evidence="1">
    <location>
        <begin position="44"/>
        <end position="97"/>
    </location>
</feature>
<protein>
    <submittedName>
        <fullName evidence="2">Transcriptional regulator</fullName>
    </submittedName>
</protein>
<sequence length="320" mass="36229">MLVSSLRQHVCRVFPIRHETVRQISSEFRVEDTQINFQDIGARLKAHRLGRNLSPEELATRLNISRAALYRAEKGEIAKIDMLAAIAHELHMSLPSLLGVGIEYVDNAVSFFERMRQIEEDCEQIIGLFSPISYLVTTGRYDAVLKDVLGESVPVSEHQDIDRILEILERRKQRFAQRRPLLASIISDADIRKFLREGLEGRPELPQEIRAQRRRMALAEVRHIVEMLRAPDIGIQIGVAREPIPSTSFQIMRQAGRSILTISPFRLGHNPNIRIGVGLITSAPEALELHEGIAERLWASALKGREAAEHVEDLIAREGI</sequence>
<dbReference type="STRING" id="1758178.GCA_001550095_00476"/>
<dbReference type="SMART" id="SM00530">
    <property type="entry name" value="HTH_XRE"/>
    <property type="match status" value="1"/>
</dbReference>
<name>A0A291GA94_9RHOB</name>
<evidence type="ECO:0000313" key="3">
    <source>
        <dbReference type="Proteomes" id="UP000217935"/>
    </source>
</evidence>
<dbReference type="SUPFAM" id="SSF47413">
    <property type="entry name" value="lambda repressor-like DNA-binding domains"/>
    <property type="match status" value="1"/>
</dbReference>
<dbReference type="InterPro" id="IPR001387">
    <property type="entry name" value="Cro/C1-type_HTH"/>
</dbReference>
<dbReference type="CDD" id="cd00093">
    <property type="entry name" value="HTH_XRE"/>
    <property type="match status" value="1"/>
</dbReference>
<evidence type="ECO:0000259" key="1">
    <source>
        <dbReference type="PROSITE" id="PS50943"/>
    </source>
</evidence>
<accession>A0A291GA94</accession>
<dbReference type="GO" id="GO:0003677">
    <property type="term" value="F:DNA binding"/>
    <property type="evidence" value="ECO:0007669"/>
    <property type="project" value="InterPro"/>
</dbReference>
<dbReference type="Proteomes" id="UP000217935">
    <property type="component" value="Chromosome"/>
</dbReference>
<dbReference type="Gene3D" id="1.10.260.40">
    <property type="entry name" value="lambda repressor-like DNA-binding domains"/>
    <property type="match status" value="1"/>
</dbReference>
<dbReference type="OrthoDB" id="5446846at2"/>
<dbReference type="AlphaFoldDB" id="A0A291GA94"/>
<dbReference type="Pfam" id="PF01381">
    <property type="entry name" value="HTH_3"/>
    <property type="match status" value="1"/>
</dbReference>
<dbReference type="InterPro" id="IPR010982">
    <property type="entry name" value="Lambda_DNA-bd_dom_sf"/>
</dbReference>
<keyword evidence="3" id="KW-1185">Reference proteome</keyword>
<dbReference type="EMBL" id="CP022196">
    <property type="protein sequence ID" value="ATG47078.1"/>
    <property type="molecule type" value="Genomic_DNA"/>
</dbReference>
<proteinExistence type="predicted"/>
<gene>
    <name evidence="2" type="ORF">CEW89_05515</name>
</gene>
<organism evidence="2 3">
    <name type="scientific">Celeribacter ethanolicus</name>
    <dbReference type="NCBI Taxonomy" id="1758178"/>
    <lineage>
        <taxon>Bacteria</taxon>
        <taxon>Pseudomonadati</taxon>
        <taxon>Pseudomonadota</taxon>
        <taxon>Alphaproteobacteria</taxon>
        <taxon>Rhodobacterales</taxon>
        <taxon>Roseobacteraceae</taxon>
        <taxon>Celeribacter</taxon>
    </lineage>
</organism>
<dbReference type="PROSITE" id="PS50943">
    <property type="entry name" value="HTH_CROC1"/>
    <property type="match status" value="1"/>
</dbReference>